<dbReference type="AlphaFoldDB" id="A0A162ZMQ0"/>
<comment type="caution">
    <text evidence="1">The sequence shown here is derived from an EMBL/GenBank/DDBJ whole genome shotgun (WGS) entry which is preliminary data.</text>
</comment>
<organism evidence="1 2">
    <name type="scientific">Didymella rabiei</name>
    <name type="common">Chickpea ascochyta blight fungus</name>
    <name type="synonym">Mycosphaerella rabiei</name>
    <dbReference type="NCBI Taxonomy" id="5454"/>
    <lineage>
        <taxon>Eukaryota</taxon>
        <taxon>Fungi</taxon>
        <taxon>Dikarya</taxon>
        <taxon>Ascomycota</taxon>
        <taxon>Pezizomycotina</taxon>
        <taxon>Dothideomycetes</taxon>
        <taxon>Pleosporomycetidae</taxon>
        <taxon>Pleosporales</taxon>
        <taxon>Pleosporineae</taxon>
        <taxon>Didymellaceae</taxon>
        <taxon>Ascochyta</taxon>
    </lineage>
</organism>
<sequence length="344" mass="38944">MDSNLSLREQQQHIYESLSRYFEEHEDEVIEIEILPPAILPPDGVLMQDGSSLGIQKKSLAFAFLAARQAFFDNKTNSQVDPKALQATKTMLLFDPEHLTAANFRKRRMLALWDTGDLLKFRQGVHTELCFIDSILTSPLHRQTKSPTLWHHRLWLLRLITPLEMRNASGKQIAAIVSGALNSVCRSGDRHPGNYYAWQYGRRLVYALALVANEMDAPFPVDGIVSAFSDKVCAWCFKHPSDISGWSFLLFLLARLDPVGERDKIVDKVLQYASRVRSENESLWVFVRNALAQPTVLEDHGALLHTLQNGVNDSNVAEPKSAYSQHVKHSLLWIDTGGKWKSLP</sequence>
<dbReference type="Proteomes" id="UP000076837">
    <property type="component" value="Unassembled WGS sequence"/>
</dbReference>
<keyword evidence="2" id="KW-1185">Reference proteome</keyword>
<evidence type="ECO:0000313" key="1">
    <source>
        <dbReference type="EMBL" id="KZM20703.1"/>
    </source>
</evidence>
<protein>
    <submittedName>
        <fullName evidence="1">Uncharacterized protein</fullName>
    </submittedName>
</protein>
<dbReference type="PANTHER" id="PTHR11129:SF3">
    <property type="entry name" value="PROTEIN PRENYLTRANSFERASE ALPHA SUBUNIT REPEAT-CONTAINING PROTEIN 1"/>
    <property type="match status" value="1"/>
</dbReference>
<dbReference type="SUPFAM" id="SSF48439">
    <property type="entry name" value="Protein prenylyltransferase"/>
    <property type="match status" value="1"/>
</dbReference>
<gene>
    <name evidence="1" type="ORF">ST47_g8184</name>
</gene>
<reference evidence="1 2" key="1">
    <citation type="journal article" date="2016" name="Sci. Rep.">
        <title>Draft genome sequencing and secretome analysis of fungal phytopathogen Ascochyta rabiei provides insight into the necrotrophic effector repertoire.</title>
        <authorList>
            <person name="Verma S."/>
            <person name="Gazara R.K."/>
            <person name="Nizam S."/>
            <person name="Parween S."/>
            <person name="Chattopadhyay D."/>
            <person name="Verma P.K."/>
        </authorList>
    </citation>
    <scope>NUCLEOTIDE SEQUENCE [LARGE SCALE GENOMIC DNA]</scope>
    <source>
        <strain evidence="1 2">ArDII</strain>
    </source>
</reference>
<dbReference type="PANTHER" id="PTHR11129">
    <property type="entry name" value="PROTEIN FARNESYLTRANSFERASE ALPHA SUBUNIT/RAB GERANYLGERANYL TRANSFERASE ALPHA SUBUNIT"/>
    <property type="match status" value="1"/>
</dbReference>
<dbReference type="OrthoDB" id="5358702at2759"/>
<dbReference type="Gene3D" id="1.25.40.120">
    <property type="entry name" value="Protein prenylyltransferase"/>
    <property type="match status" value="1"/>
</dbReference>
<proteinExistence type="predicted"/>
<dbReference type="GO" id="GO:0005737">
    <property type="term" value="C:cytoplasm"/>
    <property type="evidence" value="ECO:0007669"/>
    <property type="project" value="TreeGrafter"/>
</dbReference>
<accession>A0A162ZMQ0</accession>
<dbReference type="EMBL" id="JYNV01000272">
    <property type="protein sequence ID" value="KZM20703.1"/>
    <property type="molecule type" value="Genomic_DNA"/>
</dbReference>
<evidence type="ECO:0000313" key="2">
    <source>
        <dbReference type="Proteomes" id="UP000076837"/>
    </source>
</evidence>
<name>A0A162ZMQ0_DIDRA</name>